<organism evidence="2 3">
    <name type="scientific">Nonomuraea spiralis</name>
    <dbReference type="NCBI Taxonomy" id="46182"/>
    <lineage>
        <taxon>Bacteria</taxon>
        <taxon>Bacillati</taxon>
        <taxon>Actinomycetota</taxon>
        <taxon>Actinomycetes</taxon>
        <taxon>Streptosporangiales</taxon>
        <taxon>Streptosporangiaceae</taxon>
        <taxon>Nonomuraea</taxon>
    </lineage>
</organism>
<name>A0ABV5IZR8_9ACTN</name>
<sequence>MRTRYGPVRDHLAQLDRIASLTTLANVRIGLIPHRHQAHTQALHGFILYQGARPQDTLVTVEALHGQLYVTDPDSIDLYRRQWDLLQASALFDAQARAFLQQLIAEIGEQEP</sequence>
<accession>A0ABV5IZR8</accession>
<protein>
    <submittedName>
        <fullName evidence="2">Scr1 family TA system antitoxin-like transcriptional regulator</fullName>
    </submittedName>
</protein>
<feature type="domain" description="DUF5753" evidence="1">
    <location>
        <begin position="2"/>
        <end position="102"/>
    </location>
</feature>
<evidence type="ECO:0000313" key="3">
    <source>
        <dbReference type="Proteomes" id="UP001589647"/>
    </source>
</evidence>
<keyword evidence="3" id="KW-1185">Reference proteome</keyword>
<dbReference type="EMBL" id="JBHMEI010000111">
    <property type="protein sequence ID" value="MFB9210069.1"/>
    <property type="molecule type" value="Genomic_DNA"/>
</dbReference>
<comment type="caution">
    <text evidence="2">The sequence shown here is derived from an EMBL/GenBank/DDBJ whole genome shotgun (WGS) entry which is preliminary data.</text>
</comment>
<dbReference type="Proteomes" id="UP001589647">
    <property type="component" value="Unassembled WGS sequence"/>
</dbReference>
<proteinExistence type="predicted"/>
<dbReference type="InterPro" id="IPR043917">
    <property type="entry name" value="DUF5753"/>
</dbReference>
<reference evidence="2 3" key="1">
    <citation type="submission" date="2024-09" db="EMBL/GenBank/DDBJ databases">
        <authorList>
            <person name="Sun Q."/>
            <person name="Mori K."/>
        </authorList>
    </citation>
    <scope>NUCLEOTIDE SEQUENCE [LARGE SCALE GENOMIC DNA]</scope>
    <source>
        <strain evidence="2 3">CCM 3426</strain>
    </source>
</reference>
<evidence type="ECO:0000259" key="1">
    <source>
        <dbReference type="Pfam" id="PF19054"/>
    </source>
</evidence>
<dbReference type="RefSeq" id="WP_268246109.1">
    <property type="nucleotide sequence ID" value="NZ_BMRC01000018.1"/>
</dbReference>
<dbReference type="Pfam" id="PF19054">
    <property type="entry name" value="DUF5753"/>
    <property type="match status" value="1"/>
</dbReference>
<gene>
    <name evidence="2" type="ORF">ACFFV7_53415</name>
</gene>
<evidence type="ECO:0000313" key="2">
    <source>
        <dbReference type="EMBL" id="MFB9210069.1"/>
    </source>
</evidence>